<dbReference type="AlphaFoldDB" id="A0A6U4PSD1"/>
<accession>A0A6U4PSD1</accession>
<gene>
    <name evidence="2" type="ORF">HAND1043_LOCUS1196</name>
</gene>
<proteinExistence type="predicted"/>
<name>A0A6U4PSD1_HEMAN</name>
<dbReference type="Pfam" id="PF12773">
    <property type="entry name" value="DZR"/>
    <property type="match status" value="1"/>
</dbReference>
<protein>
    <recommendedName>
        <fullName evidence="1">DZANK-type domain-containing protein</fullName>
    </recommendedName>
</protein>
<organism evidence="2">
    <name type="scientific">Hemiselmis andersenii</name>
    <name type="common">Cryptophyte alga</name>
    <dbReference type="NCBI Taxonomy" id="464988"/>
    <lineage>
        <taxon>Eukaryota</taxon>
        <taxon>Cryptophyceae</taxon>
        <taxon>Cryptomonadales</taxon>
        <taxon>Hemiselmidaceae</taxon>
        <taxon>Hemiselmis</taxon>
    </lineage>
</organism>
<evidence type="ECO:0000313" key="2">
    <source>
        <dbReference type="EMBL" id="CAD8734705.1"/>
    </source>
</evidence>
<reference evidence="2" key="1">
    <citation type="submission" date="2021-01" db="EMBL/GenBank/DDBJ databases">
        <authorList>
            <person name="Corre E."/>
            <person name="Pelletier E."/>
            <person name="Niang G."/>
            <person name="Scheremetjew M."/>
            <person name="Finn R."/>
            <person name="Kale V."/>
            <person name="Holt S."/>
            <person name="Cochrane G."/>
            <person name="Meng A."/>
            <person name="Brown T."/>
            <person name="Cohen L."/>
        </authorList>
    </citation>
    <scope>NUCLEOTIDE SEQUENCE</scope>
    <source>
        <strain evidence="2">CCMP441</strain>
    </source>
</reference>
<dbReference type="EMBL" id="HBFK01002038">
    <property type="protein sequence ID" value="CAD8734705.1"/>
    <property type="molecule type" value="Transcribed_RNA"/>
</dbReference>
<sequence>MATPSALCAHKKRMSDCKQCSEVPCKSCGKAVGNSDDFCRSCGHPAPERCTACGSRGGLTSGDKFCGACGAPPPPPYVKASSGGVASAPPLNPSFQREASNTVPTAVPLAMAGAAVTVNSMGDDRAASLRGGQGADTLIVHEARYGWAKSMWDPNTRLGSGGNHAGGAKDVTKEVRMLIANNELHVNPGKKAQYMNKTFWPETARGPAIARKLAVRFSYGVDGPVQQCQTVAVPNETACLHVTRAGVTGDIDRSAPGGNGGGNDRAAQYRVPAAQGEFLNKIPAENFEGCWGCICFPAFCALERKRAEGPDALVHEGVCFPCFSCYSEGWDRIEGTNSFKKRGADDTLYYGSAEGCLCFGPGCTVRLAKCNMIEKGRDPKAKILASEIQGCWMCMTSRATFSAWEYKKAVGEDSLIHQGICCPCMVCYNDFWDREGDSNVFVKRGKGDRLEYTSPSGPMCGKEFCTVRMCKC</sequence>
<feature type="domain" description="DZANK-type" evidence="1">
    <location>
        <begin position="25"/>
        <end position="70"/>
    </location>
</feature>
<evidence type="ECO:0000259" key="1">
    <source>
        <dbReference type="Pfam" id="PF12773"/>
    </source>
</evidence>
<dbReference type="InterPro" id="IPR025874">
    <property type="entry name" value="DZR"/>
</dbReference>